<sequence length="44" mass="4836">MPSDAFTVTDEPTESMRVCLGGQITRSQLRDAMGLLAYMMSNPI</sequence>
<dbReference type="AlphaFoldDB" id="A0A1I4J385"/>
<organism evidence="1 2">
    <name type="scientific">Loktanella salsilacus</name>
    <dbReference type="NCBI Taxonomy" id="195913"/>
    <lineage>
        <taxon>Bacteria</taxon>
        <taxon>Pseudomonadati</taxon>
        <taxon>Pseudomonadota</taxon>
        <taxon>Alphaproteobacteria</taxon>
        <taxon>Rhodobacterales</taxon>
        <taxon>Roseobacteraceae</taxon>
        <taxon>Loktanella</taxon>
    </lineage>
</organism>
<evidence type="ECO:0000313" key="2">
    <source>
        <dbReference type="Proteomes" id="UP000199550"/>
    </source>
</evidence>
<evidence type="ECO:0000313" key="1">
    <source>
        <dbReference type="EMBL" id="SFL60697.1"/>
    </source>
</evidence>
<reference evidence="1 2" key="1">
    <citation type="submission" date="2016-10" db="EMBL/GenBank/DDBJ databases">
        <authorList>
            <person name="de Groot N.N."/>
        </authorList>
    </citation>
    <scope>NUCLEOTIDE SEQUENCE [LARGE SCALE GENOMIC DNA]</scope>
    <source>
        <strain evidence="1 2">DSM 16199</strain>
    </source>
</reference>
<dbReference type="EMBL" id="FOTF01000032">
    <property type="protein sequence ID" value="SFL60697.1"/>
    <property type="molecule type" value="Genomic_DNA"/>
</dbReference>
<proteinExistence type="predicted"/>
<gene>
    <name evidence="1" type="ORF">SAMN04488004_13211</name>
</gene>
<name>A0A1I4J385_9RHOB</name>
<dbReference type="STRING" id="195913.SAMN04488004_13211"/>
<dbReference type="Proteomes" id="UP000199550">
    <property type="component" value="Unassembled WGS sequence"/>
</dbReference>
<accession>A0A1I4J385</accession>
<keyword evidence="2" id="KW-1185">Reference proteome</keyword>
<protein>
    <submittedName>
        <fullName evidence="1">Uncharacterized protein</fullName>
    </submittedName>
</protein>